<comment type="caution">
    <text evidence="1">The sequence shown here is derived from an EMBL/GenBank/DDBJ whole genome shotgun (WGS) entry which is preliminary data.</text>
</comment>
<evidence type="ECO:0000313" key="2">
    <source>
        <dbReference type="Proteomes" id="UP000607653"/>
    </source>
</evidence>
<dbReference type="EMBL" id="DUZY01000005">
    <property type="protein sequence ID" value="DAD40736.1"/>
    <property type="molecule type" value="Genomic_DNA"/>
</dbReference>
<accession>A0A822ZCJ6</accession>
<dbReference type="AlphaFoldDB" id="A0A822ZCJ6"/>
<proteinExistence type="predicted"/>
<dbReference type="Proteomes" id="UP000607653">
    <property type="component" value="Unassembled WGS sequence"/>
</dbReference>
<evidence type="ECO:0000313" key="1">
    <source>
        <dbReference type="EMBL" id="DAD40736.1"/>
    </source>
</evidence>
<reference evidence="1 2" key="1">
    <citation type="journal article" date="2020" name="Mol. Biol. Evol.">
        <title>Distinct Expression and Methylation Patterns for Genes with Different Fates following a Single Whole-Genome Duplication in Flowering Plants.</title>
        <authorList>
            <person name="Shi T."/>
            <person name="Rahmani R.S."/>
            <person name="Gugger P.F."/>
            <person name="Wang M."/>
            <person name="Li H."/>
            <person name="Zhang Y."/>
            <person name="Li Z."/>
            <person name="Wang Q."/>
            <person name="Van de Peer Y."/>
            <person name="Marchal K."/>
            <person name="Chen J."/>
        </authorList>
    </citation>
    <scope>NUCLEOTIDE SEQUENCE [LARGE SCALE GENOMIC DNA]</scope>
    <source>
        <tissue evidence="1">Leaf</tissue>
    </source>
</reference>
<keyword evidence="2" id="KW-1185">Reference proteome</keyword>
<name>A0A822ZCJ6_NELNU</name>
<sequence>MYCRSSHRRWPCLILIGRCNWPQQEAHRWPVLTTLVRLKKPGVRLQSVEERKYEVIVRRREEVKKLSAGILAVDGFWFGSPSATVWLPMCGYGSVERFSDNRIFLCFCGRLNRLSHVNGAKLFNVMNLDLGCVVDCGWWVHASSEPTVPERGLIQSIQVKAIAYWMGEEAYGHPTSQSHSLLDGRGS</sequence>
<organism evidence="1 2">
    <name type="scientific">Nelumbo nucifera</name>
    <name type="common">Sacred lotus</name>
    <dbReference type="NCBI Taxonomy" id="4432"/>
    <lineage>
        <taxon>Eukaryota</taxon>
        <taxon>Viridiplantae</taxon>
        <taxon>Streptophyta</taxon>
        <taxon>Embryophyta</taxon>
        <taxon>Tracheophyta</taxon>
        <taxon>Spermatophyta</taxon>
        <taxon>Magnoliopsida</taxon>
        <taxon>Proteales</taxon>
        <taxon>Nelumbonaceae</taxon>
        <taxon>Nelumbo</taxon>
    </lineage>
</organism>
<protein>
    <submittedName>
        <fullName evidence="1">Uncharacterized protein</fullName>
    </submittedName>
</protein>
<gene>
    <name evidence="1" type="ORF">HUJ06_015059</name>
</gene>